<dbReference type="Gene3D" id="3.40.50.1010">
    <property type="entry name" value="5'-nuclease"/>
    <property type="match status" value="1"/>
</dbReference>
<keyword evidence="8" id="KW-1185">Reference proteome</keyword>
<dbReference type="GO" id="GO:0004540">
    <property type="term" value="F:RNA nuclease activity"/>
    <property type="evidence" value="ECO:0007669"/>
    <property type="project" value="InterPro"/>
</dbReference>
<comment type="similarity">
    <text evidence="5">Belongs to the PINc/VapC protein family.</text>
</comment>
<evidence type="ECO:0000256" key="3">
    <source>
        <dbReference type="ARBA" id="ARBA00022723"/>
    </source>
</evidence>
<feature type="binding site" evidence="5">
    <location>
        <position position="120"/>
    </location>
    <ligand>
        <name>Mg(2+)</name>
        <dbReference type="ChEBI" id="CHEBI:18420"/>
    </ligand>
</feature>
<dbReference type="GO" id="GO:0000287">
    <property type="term" value="F:magnesium ion binding"/>
    <property type="evidence" value="ECO:0007669"/>
    <property type="project" value="UniProtKB-UniRule"/>
</dbReference>
<reference evidence="7 8" key="1">
    <citation type="submission" date="2010-12" db="EMBL/GenBank/DDBJ databases">
        <authorList>
            <person name="Muzny D."/>
            <person name="Qin X."/>
            <person name="Deng J."/>
            <person name="Jiang H."/>
            <person name="Liu Y."/>
            <person name="Qu J."/>
            <person name="Song X.-Z."/>
            <person name="Zhang L."/>
            <person name="Thornton R."/>
            <person name="Coyle M."/>
            <person name="Francisco L."/>
            <person name="Jackson L."/>
            <person name="Javaid M."/>
            <person name="Korchina V."/>
            <person name="Kovar C."/>
            <person name="Mata R."/>
            <person name="Mathew T."/>
            <person name="Ngo R."/>
            <person name="Nguyen L."/>
            <person name="Nguyen N."/>
            <person name="Okwuonu G."/>
            <person name="Ongeri F."/>
            <person name="Pham C."/>
            <person name="Simmons D."/>
            <person name="Wilczek-Boney K."/>
            <person name="Hale W."/>
            <person name="Jakkamsetti A."/>
            <person name="Pham P."/>
            <person name="Ruth R."/>
            <person name="San Lucas F."/>
            <person name="Warren J."/>
            <person name="Zhang J."/>
            <person name="Zhao Z."/>
            <person name="Zhou C."/>
            <person name="Zhu D."/>
            <person name="Lee S."/>
            <person name="Bess C."/>
            <person name="Blankenburg K."/>
            <person name="Forbes L."/>
            <person name="Fu Q."/>
            <person name="Gubbala S."/>
            <person name="Hirani K."/>
            <person name="Jayaseelan J.C."/>
            <person name="Lara F."/>
            <person name="Munidasa M."/>
            <person name="Palculict T."/>
            <person name="Patil S."/>
            <person name="Pu L.-L."/>
            <person name="Saada N."/>
            <person name="Tang L."/>
            <person name="Weissenberger G."/>
            <person name="Zhu Y."/>
            <person name="Hemphill L."/>
            <person name="Shang Y."/>
            <person name="Youmans B."/>
            <person name="Ayvaz T."/>
            <person name="Ross M."/>
            <person name="Santibanez J."/>
            <person name="Aqrawi P."/>
            <person name="Gross S."/>
            <person name="Joshi V."/>
            <person name="Fowler G."/>
            <person name="Nazareth L."/>
            <person name="Reid J."/>
            <person name="Worley K."/>
            <person name="Petrosino J."/>
            <person name="Highlander S."/>
            <person name="Gibbs R."/>
        </authorList>
    </citation>
    <scope>NUCLEOTIDE SEQUENCE [LARGE SCALE GENOMIC DNA]</scope>
    <source>
        <strain evidence="7 8">ATCC 51599</strain>
    </source>
</reference>
<keyword evidence="5" id="KW-0800">Toxin</keyword>
<comment type="caution">
    <text evidence="7">The sequence shown here is derived from an EMBL/GenBank/DDBJ whole genome shotgun (WGS) entry which is preliminary data.</text>
</comment>
<dbReference type="Pfam" id="PF01850">
    <property type="entry name" value="PIN"/>
    <property type="match status" value="1"/>
</dbReference>
<comment type="function">
    <text evidence="5">Toxic component of a toxin-antitoxin (TA) system. An RNase.</text>
</comment>
<keyword evidence="3 5" id="KW-0479">Metal-binding</keyword>
<dbReference type="InterPro" id="IPR002716">
    <property type="entry name" value="PIN_dom"/>
</dbReference>
<keyword evidence="2 5" id="KW-0540">Nuclease</keyword>
<comment type="cofactor">
    <cofactor evidence="5">
        <name>Mg(2+)</name>
        <dbReference type="ChEBI" id="CHEBI:18420"/>
    </cofactor>
</comment>
<evidence type="ECO:0000256" key="4">
    <source>
        <dbReference type="ARBA" id="ARBA00022801"/>
    </source>
</evidence>
<dbReference type="eggNOG" id="COG2402">
    <property type="taxonomic scope" value="Bacteria"/>
</dbReference>
<keyword evidence="4 5" id="KW-0378">Hydrolase</keyword>
<evidence type="ECO:0000256" key="2">
    <source>
        <dbReference type="ARBA" id="ARBA00022722"/>
    </source>
</evidence>
<evidence type="ECO:0000259" key="6">
    <source>
        <dbReference type="Pfam" id="PF01850"/>
    </source>
</evidence>
<dbReference type="InterPro" id="IPR022907">
    <property type="entry name" value="VapC_family"/>
</dbReference>
<accession>E7RZG1</accession>
<dbReference type="AlphaFoldDB" id="E7RZG1"/>
<dbReference type="HOGENOM" id="CLU_143452_1_1_4"/>
<feature type="binding site" evidence="5">
    <location>
        <position position="26"/>
    </location>
    <ligand>
        <name>Mg(2+)</name>
        <dbReference type="ChEBI" id="CHEBI:18420"/>
    </ligand>
</feature>
<name>E7RZG1_9BURK</name>
<sequence>MKMSEQKVAEPPLRWPAPVEGPVLVDPGPLLALFNAADHWHLPVRHWLETHPAVRLITTWPVLTEVCALLARRIHNQAALDFLLWIERGAVQVDIPTDTSLPAVHRIAQRFASLPLDLADASIAEAAARLGIHRIISIDADFDIYRDARGKALVNLLR</sequence>
<organism evidence="7 8">
    <name type="scientific">Lautropia mirabilis ATCC 51599</name>
    <dbReference type="NCBI Taxonomy" id="887898"/>
    <lineage>
        <taxon>Bacteria</taxon>
        <taxon>Pseudomonadati</taxon>
        <taxon>Pseudomonadota</taxon>
        <taxon>Betaproteobacteria</taxon>
        <taxon>Burkholderiales</taxon>
        <taxon>Burkholderiaceae</taxon>
        <taxon>Lautropia</taxon>
    </lineage>
</organism>
<dbReference type="STRING" id="887898.HMPREF0551_2070"/>
<keyword evidence="5" id="KW-0460">Magnesium</keyword>
<dbReference type="EC" id="3.1.-.-" evidence="5"/>
<dbReference type="HAMAP" id="MF_00265">
    <property type="entry name" value="VapC_Nob1"/>
    <property type="match status" value="1"/>
</dbReference>
<dbReference type="Proteomes" id="UP000011021">
    <property type="component" value="Unassembled WGS sequence"/>
</dbReference>
<evidence type="ECO:0000313" key="7">
    <source>
        <dbReference type="EMBL" id="EFV93955.1"/>
    </source>
</evidence>
<evidence type="ECO:0000313" key="8">
    <source>
        <dbReference type="Proteomes" id="UP000011021"/>
    </source>
</evidence>
<proteinExistence type="inferred from homology"/>
<keyword evidence="1 5" id="KW-1277">Toxin-antitoxin system</keyword>
<gene>
    <name evidence="5" type="primary">vapC</name>
    <name evidence="7" type="ORF">HMPREF0551_2070</name>
</gene>
<dbReference type="EMBL" id="AEQP01000022">
    <property type="protein sequence ID" value="EFV93955.1"/>
    <property type="molecule type" value="Genomic_DNA"/>
</dbReference>
<evidence type="ECO:0000256" key="5">
    <source>
        <dbReference type="HAMAP-Rule" id="MF_00265"/>
    </source>
</evidence>
<protein>
    <recommendedName>
        <fullName evidence="5">Ribonuclease VapC</fullName>
        <shortName evidence="5">RNase VapC</shortName>
        <ecNumber evidence="5">3.1.-.-</ecNumber>
    </recommendedName>
    <alternativeName>
        <fullName evidence="5">Toxin VapC</fullName>
    </alternativeName>
</protein>
<dbReference type="InterPro" id="IPR029060">
    <property type="entry name" value="PIN-like_dom_sf"/>
</dbReference>
<feature type="domain" description="PIN" evidence="6">
    <location>
        <begin position="24"/>
        <end position="144"/>
    </location>
</feature>
<dbReference type="SUPFAM" id="SSF88723">
    <property type="entry name" value="PIN domain-like"/>
    <property type="match status" value="1"/>
</dbReference>
<dbReference type="GO" id="GO:0016787">
    <property type="term" value="F:hydrolase activity"/>
    <property type="evidence" value="ECO:0007669"/>
    <property type="project" value="UniProtKB-KW"/>
</dbReference>
<dbReference type="GO" id="GO:0090729">
    <property type="term" value="F:toxin activity"/>
    <property type="evidence" value="ECO:0007669"/>
    <property type="project" value="UniProtKB-KW"/>
</dbReference>
<evidence type="ECO:0000256" key="1">
    <source>
        <dbReference type="ARBA" id="ARBA00022649"/>
    </source>
</evidence>